<dbReference type="InterPro" id="IPR003959">
    <property type="entry name" value="ATPase_AAA_core"/>
</dbReference>
<dbReference type="GO" id="GO:0034605">
    <property type="term" value="P:cellular response to heat"/>
    <property type="evidence" value="ECO:0007669"/>
    <property type="project" value="TreeGrafter"/>
</dbReference>
<dbReference type="PANTHER" id="PTHR11638:SF184">
    <property type="entry name" value="ATPASE WITH CHAPERONE ACTIVITY"/>
    <property type="match status" value="1"/>
</dbReference>
<feature type="domain" description="Clp R" evidence="9">
    <location>
        <begin position="9"/>
        <end position="155"/>
    </location>
</feature>
<dbReference type="InterPro" id="IPR027417">
    <property type="entry name" value="P-loop_NTPase"/>
</dbReference>
<dbReference type="InterPro" id="IPR001270">
    <property type="entry name" value="ClpA/B"/>
</dbReference>
<evidence type="ECO:0000313" key="10">
    <source>
        <dbReference type="EMBL" id="PLC39782.1"/>
    </source>
</evidence>
<accession>A0A2N4TJ89</accession>
<dbReference type="NCBIfam" id="TIGR03345">
    <property type="entry name" value="VI_ClpV1"/>
    <property type="match status" value="1"/>
</dbReference>
<dbReference type="InterPro" id="IPR018368">
    <property type="entry name" value="ClpA/B_CS1"/>
</dbReference>
<dbReference type="AlphaFoldDB" id="A0A2N4TJ89"/>
<evidence type="ECO:0000256" key="3">
    <source>
        <dbReference type="ARBA" id="ARBA00022741"/>
    </source>
</evidence>
<protein>
    <submittedName>
        <fullName evidence="10">Type VI secretion system ATPase TssH</fullName>
    </submittedName>
</protein>
<dbReference type="Pfam" id="PF02861">
    <property type="entry name" value="Clp_N"/>
    <property type="match status" value="1"/>
</dbReference>
<comment type="similarity">
    <text evidence="1">Belongs to the ClpA/ClpB family.</text>
</comment>
<dbReference type="Gene3D" id="1.10.8.60">
    <property type="match status" value="1"/>
</dbReference>
<proteinExistence type="inferred from homology"/>
<reference evidence="10 11" key="1">
    <citation type="submission" date="2017-12" db="EMBL/GenBank/DDBJ databases">
        <title>Draft genome sequence of Ralstonia pickettii 52.</title>
        <authorList>
            <person name="Zheng B."/>
        </authorList>
    </citation>
    <scope>NUCLEOTIDE SEQUENCE [LARGE SCALE GENOMIC DNA]</scope>
    <source>
        <strain evidence="10 11">52</strain>
    </source>
</reference>
<dbReference type="Pfam" id="PF10431">
    <property type="entry name" value="ClpB_D2-small"/>
    <property type="match status" value="1"/>
</dbReference>
<dbReference type="InterPro" id="IPR019489">
    <property type="entry name" value="Clp_ATPase_C"/>
</dbReference>
<dbReference type="SUPFAM" id="SSF81923">
    <property type="entry name" value="Double Clp-N motif"/>
    <property type="match status" value="1"/>
</dbReference>
<organism evidence="10 11">
    <name type="scientific">Ralstonia pickettii</name>
    <name type="common">Burkholderia pickettii</name>
    <dbReference type="NCBI Taxonomy" id="329"/>
    <lineage>
        <taxon>Bacteria</taxon>
        <taxon>Pseudomonadati</taxon>
        <taxon>Pseudomonadota</taxon>
        <taxon>Betaproteobacteria</taxon>
        <taxon>Burkholderiales</taxon>
        <taxon>Burkholderiaceae</taxon>
        <taxon>Ralstonia</taxon>
    </lineage>
</organism>
<comment type="function">
    <text evidence="6">Part of a stress-induced multi-chaperone system, it is involved in the recovery of the cell from heat-induced damage, in cooperation with DnaK, DnaJ and GrpE. Acts before DnaK, in the processing of protein aggregates. Protein binding stimulates the ATPase activity; ATP hydrolysis unfolds the denatured protein aggregates, which probably helps expose new hydrophobic binding sites on the surface of ClpB-bound aggregates, contributing to the solubilization and refolding of denatured protein aggregates by DnaK.</text>
</comment>
<dbReference type="InterPro" id="IPR004176">
    <property type="entry name" value="Clp_R_N"/>
</dbReference>
<evidence type="ECO:0000256" key="5">
    <source>
        <dbReference type="ARBA" id="ARBA00023186"/>
    </source>
</evidence>
<keyword evidence="2 7" id="KW-0677">Repeat</keyword>
<dbReference type="Proteomes" id="UP000234456">
    <property type="component" value="Unassembled WGS sequence"/>
</dbReference>
<dbReference type="Pfam" id="PF17871">
    <property type="entry name" value="AAA_lid_9"/>
    <property type="match status" value="1"/>
</dbReference>
<evidence type="ECO:0000256" key="7">
    <source>
        <dbReference type="PROSITE-ProRule" id="PRU01251"/>
    </source>
</evidence>
<feature type="coiled-coil region" evidence="8">
    <location>
        <begin position="441"/>
        <end position="499"/>
    </location>
</feature>
<dbReference type="CDD" id="cd00009">
    <property type="entry name" value="AAA"/>
    <property type="match status" value="1"/>
</dbReference>
<dbReference type="InterPro" id="IPR050130">
    <property type="entry name" value="ClpA_ClpB"/>
</dbReference>
<name>A0A2N4TJ89_RALPI</name>
<dbReference type="SUPFAM" id="SSF52540">
    <property type="entry name" value="P-loop containing nucleoside triphosphate hydrolases"/>
    <property type="match status" value="2"/>
</dbReference>
<dbReference type="Gene3D" id="3.40.50.300">
    <property type="entry name" value="P-loop containing nucleotide triphosphate hydrolases"/>
    <property type="match status" value="3"/>
</dbReference>
<evidence type="ECO:0000256" key="1">
    <source>
        <dbReference type="ARBA" id="ARBA00008675"/>
    </source>
</evidence>
<comment type="caution">
    <text evidence="10">The sequence shown here is derived from an EMBL/GenBank/DDBJ whole genome shotgun (WGS) entry which is preliminary data.</text>
</comment>
<dbReference type="PANTHER" id="PTHR11638">
    <property type="entry name" value="ATP-DEPENDENT CLP PROTEASE"/>
    <property type="match status" value="1"/>
</dbReference>
<dbReference type="FunFam" id="3.40.50.300:FF:000010">
    <property type="entry name" value="Chaperone clpB 1, putative"/>
    <property type="match status" value="1"/>
</dbReference>
<dbReference type="InterPro" id="IPR041546">
    <property type="entry name" value="ClpA/ClpB_AAA_lid"/>
</dbReference>
<dbReference type="Pfam" id="PF00004">
    <property type="entry name" value="AAA"/>
    <property type="match status" value="1"/>
</dbReference>
<evidence type="ECO:0000256" key="4">
    <source>
        <dbReference type="ARBA" id="ARBA00022840"/>
    </source>
</evidence>
<dbReference type="EMBL" id="PKQE01000010">
    <property type="protein sequence ID" value="PLC39782.1"/>
    <property type="molecule type" value="Genomic_DNA"/>
</dbReference>
<keyword evidence="8" id="KW-0175">Coiled coil</keyword>
<dbReference type="GO" id="GO:0016887">
    <property type="term" value="F:ATP hydrolysis activity"/>
    <property type="evidence" value="ECO:0007669"/>
    <property type="project" value="InterPro"/>
</dbReference>
<dbReference type="FunFam" id="3.40.50.300:FF:000025">
    <property type="entry name" value="ATP-dependent Clp protease subunit"/>
    <property type="match status" value="1"/>
</dbReference>
<dbReference type="GO" id="GO:0005737">
    <property type="term" value="C:cytoplasm"/>
    <property type="evidence" value="ECO:0007669"/>
    <property type="project" value="TreeGrafter"/>
</dbReference>
<keyword evidence="4" id="KW-0067">ATP-binding</keyword>
<dbReference type="InterPro" id="IPR036628">
    <property type="entry name" value="Clp_N_dom_sf"/>
</dbReference>
<dbReference type="OrthoDB" id="9803641at2"/>
<dbReference type="Gene3D" id="1.10.1780.10">
    <property type="entry name" value="Clp, N-terminal domain"/>
    <property type="match status" value="1"/>
</dbReference>
<sequence length="907" mass="98488">MAIPLKTLITKLNATSRQAAERAASLCMARGNYEVDLEHLFLALLENRRSDFAVAARASGIDLVALQRDLEAEIGRFQTGNTRTPAFSPYLPKLFEHGWLIASLDSQITRIRSGHLLLALLTEPSLSALAQRGSRLFGQIEADRLKHDFDRLTAGSDEQEQAVDIADDGADATQGEGGKPAAALTSTPALDQFTVDLTQSARDGRIDPVIGRDAEIRQVIDILMRRRQNNPILTGEAGVGKTAVVEGLALRVAANDVPPPLQGVTLRTLDMGLLQAGASVKGEFENRLKNVIDEVKKSPKPIILFIDEAHTIIGAGGQAGQNDAANLLKPALARGELRTIAATTWSEYKKYFEKDAALARRFQVVKVEEPSEPLAAAMLRGMAGLMERHFGVRVLDEAITEAVRLSHRYISGRQLPDKAVSVLDTACAKVALGQSATPGAIEDDQKTLERLQGEINALEREQSAGAEHDARLKALNEQRTELEQRVAQNTERLAQERALVARIQALREARESGTAQAGEEDALPVAANSDVVSIPKRTRAADKTDDQDELAKLLAELRALQGESPMVPLQVDGHVVSEIVSAWTGIPLGRMVKDELRTVLNLKPLLAARVIGQDHALDAIAQRVRTATANLEDPNKPRGVFLFAGPSGVGKTETALALADILYGGERKLITINMSEYQEAHSVSGLKGSPPGYVGYGEGGVLTEAVRRNPYSVVLLDEVEKAHPDVLEMFFQVFDKGEMDDAEGRPIDFRNTIIILTSNVGSQAIMQACLNKPAEELPDADALAELLRPTLYKAFKPAFLGRMKVVPYYPISDDVLAEIITLKLGRIRDRVAINHKATFQWDNALVESVLARCTEVDAGARAVDHILNGTLLPQIAESVLTRMAEGGSVEKIKVGVGKNGEFKYRIN</sequence>
<dbReference type="GO" id="GO:0005524">
    <property type="term" value="F:ATP binding"/>
    <property type="evidence" value="ECO:0007669"/>
    <property type="project" value="UniProtKB-KW"/>
</dbReference>
<dbReference type="PROSITE" id="PS51903">
    <property type="entry name" value="CLP_R"/>
    <property type="match status" value="1"/>
</dbReference>
<evidence type="ECO:0000256" key="8">
    <source>
        <dbReference type="SAM" id="Coils"/>
    </source>
</evidence>
<dbReference type="SMART" id="SM00382">
    <property type="entry name" value="AAA"/>
    <property type="match status" value="2"/>
</dbReference>
<evidence type="ECO:0000256" key="2">
    <source>
        <dbReference type="ARBA" id="ARBA00022737"/>
    </source>
</evidence>
<dbReference type="RefSeq" id="WP_102067682.1">
    <property type="nucleotide sequence ID" value="NZ_PKQE01000010.1"/>
</dbReference>
<dbReference type="InterPro" id="IPR003593">
    <property type="entry name" value="AAA+_ATPase"/>
</dbReference>
<gene>
    <name evidence="10" type="primary">clpV</name>
    <name evidence="10" type="ORF">C0Q88_25595</name>
</gene>
<dbReference type="PRINTS" id="PR00300">
    <property type="entry name" value="CLPPROTEASEA"/>
</dbReference>
<evidence type="ECO:0000259" key="9">
    <source>
        <dbReference type="PROSITE" id="PS51903"/>
    </source>
</evidence>
<dbReference type="Pfam" id="PF07724">
    <property type="entry name" value="AAA_2"/>
    <property type="match status" value="1"/>
</dbReference>
<keyword evidence="3" id="KW-0547">Nucleotide-binding</keyword>
<dbReference type="PROSITE" id="PS00870">
    <property type="entry name" value="CLPAB_1"/>
    <property type="match status" value="1"/>
</dbReference>
<evidence type="ECO:0000313" key="11">
    <source>
        <dbReference type="Proteomes" id="UP000234456"/>
    </source>
</evidence>
<dbReference type="CDD" id="cd19499">
    <property type="entry name" value="RecA-like_ClpB_Hsp104-like"/>
    <property type="match status" value="1"/>
</dbReference>
<keyword evidence="5" id="KW-0143">Chaperone</keyword>
<dbReference type="InterPro" id="IPR017729">
    <property type="entry name" value="ATPase_T6SS_ClpV1"/>
</dbReference>
<evidence type="ECO:0000256" key="6">
    <source>
        <dbReference type="ARBA" id="ARBA00025613"/>
    </source>
</evidence>
<dbReference type="SMART" id="SM01086">
    <property type="entry name" value="ClpB_D2-small"/>
    <property type="match status" value="1"/>
</dbReference>